<accession>A0A5B7IGT3</accession>
<proteinExistence type="predicted"/>
<evidence type="ECO:0000313" key="2">
    <source>
        <dbReference type="Proteomes" id="UP000324222"/>
    </source>
</evidence>
<dbReference type="EMBL" id="VSRR010056322">
    <property type="protein sequence ID" value="MPC81226.1"/>
    <property type="molecule type" value="Genomic_DNA"/>
</dbReference>
<reference evidence="1 2" key="1">
    <citation type="submission" date="2019-05" db="EMBL/GenBank/DDBJ databases">
        <title>Another draft genome of Portunus trituberculatus and its Hox gene families provides insights of decapod evolution.</title>
        <authorList>
            <person name="Jeong J.-H."/>
            <person name="Song I."/>
            <person name="Kim S."/>
            <person name="Choi T."/>
            <person name="Kim D."/>
            <person name="Ryu S."/>
            <person name="Kim W."/>
        </authorList>
    </citation>
    <scope>NUCLEOTIDE SEQUENCE [LARGE SCALE GENOMIC DNA]</scope>
    <source>
        <tissue evidence="1">Muscle</tissue>
    </source>
</reference>
<dbReference type="Proteomes" id="UP000324222">
    <property type="component" value="Unassembled WGS sequence"/>
</dbReference>
<evidence type="ECO:0000313" key="1">
    <source>
        <dbReference type="EMBL" id="MPC81226.1"/>
    </source>
</evidence>
<dbReference type="AlphaFoldDB" id="A0A5B7IGT3"/>
<keyword evidence="2" id="KW-1185">Reference proteome</keyword>
<comment type="caution">
    <text evidence="1">The sequence shown here is derived from an EMBL/GenBank/DDBJ whole genome shotgun (WGS) entry which is preliminary data.</text>
</comment>
<protein>
    <submittedName>
        <fullName evidence="1">Uncharacterized protein</fullName>
    </submittedName>
</protein>
<organism evidence="1 2">
    <name type="scientific">Portunus trituberculatus</name>
    <name type="common">Swimming crab</name>
    <name type="synonym">Neptunus trituberculatus</name>
    <dbReference type="NCBI Taxonomy" id="210409"/>
    <lineage>
        <taxon>Eukaryota</taxon>
        <taxon>Metazoa</taxon>
        <taxon>Ecdysozoa</taxon>
        <taxon>Arthropoda</taxon>
        <taxon>Crustacea</taxon>
        <taxon>Multicrustacea</taxon>
        <taxon>Malacostraca</taxon>
        <taxon>Eumalacostraca</taxon>
        <taxon>Eucarida</taxon>
        <taxon>Decapoda</taxon>
        <taxon>Pleocyemata</taxon>
        <taxon>Brachyura</taxon>
        <taxon>Eubrachyura</taxon>
        <taxon>Portunoidea</taxon>
        <taxon>Portunidae</taxon>
        <taxon>Portuninae</taxon>
        <taxon>Portunus</taxon>
    </lineage>
</organism>
<sequence>MFEPQSCMAAVTPDGEAGGGYWARHGVPTHPGAPGRGLSRELLMSLYTSVKAGEGVRNMALRSGRVAGG</sequence>
<name>A0A5B7IGT3_PORTR</name>
<gene>
    <name evidence="1" type="ORF">E2C01_075833</name>
</gene>